<dbReference type="Gene3D" id="3.40.50.150">
    <property type="entry name" value="Vaccinia Virus protein VP39"/>
    <property type="match status" value="1"/>
</dbReference>
<dbReference type="Pfam" id="PF08659">
    <property type="entry name" value="KR"/>
    <property type="match status" value="1"/>
</dbReference>
<dbReference type="GO" id="GO:0009403">
    <property type="term" value="P:toxin biosynthetic process"/>
    <property type="evidence" value="ECO:0007669"/>
    <property type="project" value="UniProtKB-ARBA"/>
</dbReference>
<dbReference type="Pfam" id="PF00698">
    <property type="entry name" value="Acyl_transf_1"/>
    <property type="match status" value="1"/>
</dbReference>
<dbReference type="SMART" id="SM00822">
    <property type="entry name" value="PKS_KR"/>
    <property type="match status" value="1"/>
</dbReference>
<evidence type="ECO:0000259" key="11">
    <source>
        <dbReference type="PROSITE" id="PS50075"/>
    </source>
</evidence>
<dbReference type="SMART" id="SM00827">
    <property type="entry name" value="PKS_AT"/>
    <property type="match status" value="1"/>
</dbReference>
<dbReference type="InterPro" id="IPR020807">
    <property type="entry name" value="PKS_DH"/>
</dbReference>
<dbReference type="InterPro" id="IPR013217">
    <property type="entry name" value="Methyltransf_12"/>
</dbReference>
<evidence type="ECO:0000313" key="15">
    <source>
        <dbReference type="Proteomes" id="UP001201262"/>
    </source>
</evidence>
<dbReference type="EMBL" id="JAJTJA010000016">
    <property type="protein sequence ID" value="KAH8689029.1"/>
    <property type="molecule type" value="Genomic_DNA"/>
</dbReference>
<keyword evidence="2" id="KW-0597">Phosphoprotein</keyword>
<dbReference type="Pfam" id="PF02801">
    <property type="entry name" value="Ketoacyl-synt_C"/>
    <property type="match status" value="1"/>
</dbReference>
<comment type="similarity">
    <text evidence="8">In the C-terminal section; belongs to the NRP synthetase family.</text>
</comment>
<comment type="caution">
    <text evidence="14">The sequence shown here is derived from an EMBL/GenBank/DDBJ whole genome shotgun (WGS) entry which is preliminary data.</text>
</comment>
<dbReference type="SUPFAM" id="SSF53335">
    <property type="entry name" value="S-adenosyl-L-methionine-dependent methyltransferases"/>
    <property type="match status" value="1"/>
</dbReference>
<dbReference type="InterPro" id="IPR020845">
    <property type="entry name" value="AMP-binding_CS"/>
</dbReference>
<dbReference type="InterPro" id="IPR032821">
    <property type="entry name" value="PKS_assoc"/>
</dbReference>
<dbReference type="SUPFAM" id="SSF56801">
    <property type="entry name" value="Acetyl-CoA synthetase-like"/>
    <property type="match status" value="1"/>
</dbReference>
<evidence type="ECO:0000259" key="13">
    <source>
        <dbReference type="PROSITE" id="PS52019"/>
    </source>
</evidence>
<feature type="domain" description="Carrier" evidence="11">
    <location>
        <begin position="2409"/>
        <end position="2486"/>
    </location>
</feature>
<dbReference type="PROSITE" id="PS00455">
    <property type="entry name" value="AMP_BINDING"/>
    <property type="match status" value="1"/>
</dbReference>
<sequence length="4036" mass="446459">MSDRTSGTVEPIAIIGSSCRFPGGTDSPSKLWELLKHPVDLLTEIPPSRFNPAGFYHENAEHPGTTNVTKGYFLENDPWAFDNDFFNISAREAESMDPQQRVILETVYESIESAGYSISRLRGSSTGVFLGQMADDYRDLLLRDIDCHPQHAATGTSRSIVANRVSYTFDWKGPSMNIDTACSSSLVALHLAVQSLRNGESEMAVVAGTNLMMSPEFFGFVNSLRMLSPTGSSRMWDASADGYARGEGFAVVVIKTLKRALEDGDDVESIIRNTGVNQDGRSTGLTVPNAASQSELMKSTYARCGLDCGREEDRCQYFEAHGTGTQAGDPKEAEGISTAFFPNYHNERFSLQAENGIMKNKIHVGSIKTVIGHLEGTAGLASLLKASQAVQHGLIPPNLHFNQLNPAIEPYYHGLEVAMRLQPWPKLPEGVPRRASVNSFGFGGTNSHAILESWVDPLVAASPHSSSPCWGPFILSAHSEKSLAATISTLSATLERQSNIDISSLAWTLQTRRTQFMYRASFSATSKEELIARLDSSLRDKEKFPIAIQPTTSSYIRILGVFTGQGAQWATMGASLYLHSEKFRNTIQKLDIALKDIPESPDWSLAEELLEQHNPVRTSSAEISQPLCTALQVALVDLLKECGIMFSAVVGHSSGEIAAAYAAGVLSAEDSIKIAFYRGHHSRQIQNASTMRGKMMAVDMAPEDAEVFCRQTRFSGRINVAAKNSPSCVTLSGDSKAIEEAKMVLHEQAAFARTLKVDTAYHSHHMECVREAYFTSLKDANIQPIRNCFGGSCNWYSSVYGPDDSRGMYDSILFEHMYWVENMVNPVLFSDAISSAVQKEQFDLALEVGPHPALRGPAAESIKDASGSIIRYQGVLERNKDALDTFSSALGFVWSCTNSPDSPVDFGGFRRACDGPNWTIPRVYKGLPSYPWDHDRPMLKESKRSKTWRSRSTPFHELLGYPSSSFGHREIRWRNILRIGDVEWLRGHQFQNHALLPAASYLAMALNAAVSLGGQGQPIQLVELQDVVIHNGVSLEEGSPGVDINFVIRLVEETSVGKTAEFSCYSSNVDTASPEFDKEVFTGRAFVKLGAPVEDALPSRIAPDLPMKDVAVDRFYSWMQKVGLQYSGPFVLDSIKRRLNLATVTTKRIVTDQYTIHPATLDSIVQSLFVAFSYPGDGRMWTTYLPKSFRRVHFDMHARQQTSSQLVADCYLSESSAREISGDIDVFSLEDNHAEIQIQGAVFASLETPAVANDRGMFWRTVWKRDILSSIEPDEEVYTRTPLAEDRKLHEVCERTAYFYLRQLLREVGQEEMESKEWYFQCLMHWALEYVFPAAQSGKHSRWKMHWENDTVEPINMLVDREFEDQIDIKLIHQLGQRLPSIVRGSVPILQVLKEDDMLDRLYTEGLGFCETNSRLGLLLDQIVHRYPRMRVLEIGAGTGGSTSIALKHLGIKLEDYTFTDVSPGFFPAAEARFAEHENVMTFKVLDIEQSPVEQGFQAHSYDLIIAAHVLHATKSISETVQHCRELLRPGGYLILLELTSSTTLRTPFLFSGFPGWWLGREDGRIQSPMITESQWDAVLRENLFSGVDHSLRDFEDDSLHTFSAIVSQAVDERIDFLRDPLYQANDVKRIEKLLIIGGHSLTLSKMANKVQFLLSPFVEHTKVISTLEDVIESRSSYHESVVICLSDLEGATFAQIDRRRISAIHALFCEAKYILWATRGCRSDDPYANMIVGLGRSATREMAHLRLKFVDVDRIRTQKQQPEATMFCEMLLQMIYLDLPSFDDILWSNETEVAVVDGTVLIPRVVLDHDLNTCFNSARRAITKSVSPISTVVELSTRDASIAMEEIACGRKQEHEASFSPLQVVSSSLFQFACTDGSQPFYICLGLMDGKNENYLAISETNSSITPIAPDCAFVCKASASADETLASILTVIMCESILSGCVGLVWVHDADDCTARIISHLASHQGVSVFLSTSKRTSALIPTGMVTYVHPQAPERELRSRIPRNIRRFVNMGVDANGLAEFATTFTGHKMDVQPSMQNFSVREAISLSYDKSKLVKILTDYCFQPDFPHITGPQALKNVVKADIVHEQPERATPTSIISWTDIQSIQVQVMPATKSCHPFAIGKTYFLVGLTGDLGLSLCQWMADHGAKYIAIASRRPNVPPEIVENFQENGVVVRVFSLDVTDMENLTEVHQEIISSMPPIAGVANAALVMRDCPFDGMSFEDLEAVLKPKVTGSENLDKLFFSTPLDFFILFSSVTSITGRPGQANYNAANMFMSTLAERRRRRGLAASVMHFGMLLGLGFVHGQAGPTVEAKVRQDDFEAISEADFHEIFAQAILSGRADSGLDPQLIAGLGTAIETSWRYNPRFWHCRVKGEERLIQGRQRDQYKLTQSLQDQLIEANDGTQALSILKVAIASRVSLALGSPGAELNENVSFVALGIDSLVAVEIRSWLLATIKVDYPALKFLSGVSLLEICQEVLVKFETLRPRVNGNDKDDKKQNGETSGIAMDPSDQEPKTRPKLNGIHNTAAIHLEVPNGISKADKEPGQIEYERIGDMSLAQAQLFFLHEYLQTNAYNIAYFGHFHGQLDIKRLQTALRVVGKRHEAIRSAYFMDVSTMRPVQAVLREPQIELVHRTIQEDSEVHTEIETVKESRFEIEKGVVMKVTALSYSTSLHFILFTHHHIALDGASWSVFLADLANAYSGRVTSTAMGTGIPQCIEMAKRQQKALKHHDLYTDLAFWKEIYQTIPEPLPLFPFAKVNNRPAVKDYNVIICDVKLSGDLTKLVEGTSAKIGVTAFHFYIASFVTFLARCLGIGDVAVGLVDANRNEAEDMRTIGYFLNMLPVRIMLDHSEQFNAVARRSRDAVLAALGHSLAPLDMILDNLGVSKSTEHHPLFQVAVNYRKGFPSATDFGSDGSIEWEKGVPGGHPYDMLLNIAATSDWTYISFVLQRNLFEASDGELLLKWYTRALEALARDPDFEVGRCPVSDEADIAEAIRLGRGRDVEVPWKGTLTDRVEEVAAKLPESIAIKDGQSETLTYSQMTSRMIQITHQLQAVTPSLPLGSHVAMLLDPVADAVCCILAILRLGFVWIPLDTRNHHQRLHAVVEESRPRVLLCHNATEKLAQQISADTDFTSILSIDNNDNIDGIVDDKYNTSICQDTVKTNSNRINQPAMILYTSGSTGVPKGVVLTHGGLVNQIYGTITTLSLERETTLQQSPLGFDLMLDQIFLAICNGGTIVIVGKSGRGDPIHMANLMVKHGVTLTHFVPSEYLALLNYGHHILTKSHSWRYAMSGGEKLGRELHKAFRKLDSDTLNLVNVYGPAEITVACARGIVPLDDVDDNSSIDYLLPSPNYSLEITDADMNILPVGFPGEICISGQGVGIGYLQRVEESSYKFTQRKSVTSPSSVIRIYRSGDKGRILPNGTLKVLGRLDGDSQVKINGFRVELDEIANAIVNVSKGAIVNAAASLRVGQPTDILVAFVVFDVEFTGNKSDFIEWLQPNIPLPPVMKPTFIIPTERIPATANGKTDRRAVDKLHIAESGASSNEDTFTNSFSPWENSIKEVWDEVLSTRIVHISGQNYNAPVIQPSSDFFQVGGSSILMIKLKALLEVQFGATVSMPDLFHSSTLSRMATLVANAAEASQNTASSSATASSFFGPTGAQPTINWDLEIASMADGLPQPKSIFTLSDQRQLNGMGGLLVVLTGATGFVGRHLLSHLVQDPRVAEVHCLAIRSDENGNARHVSIKSEKIVEYVGDLSSLNLGLTDSQFAFLAQHASFIIHNGADVSLLKTYRSLRRANVVSTRTLCEIAIPRRIPLHYVSTASVAKVIELDNEESLLEVPASPAVPELLNSVDGYASSKWVSEMLLEKVAEDNGLPVFIHRLAHVVGNDASELDAVGMLTKYSLLVGKMPRIKVEDVRGQWDFIMVQDMVRDLIKSAVESAIDGSNPPDLKQQKQGKVLIFMNHCSDMKVPHEKFGKYLEDMAGRSLQDISMTGWLAEASGRGLHPLVQEFFAAFDNGRGKMVLPIIAKGVK</sequence>
<accession>A0AAD4PTP0</accession>
<protein>
    <submittedName>
        <fullName evidence="14">Hybrid PKS-NRPS PsoA</fullName>
    </submittedName>
</protein>
<dbReference type="InterPro" id="IPR042104">
    <property type="entry name" value="PKS_dehydratase_sf"/>
</dbReference>
<evidence type="ECO:0000256" key="1">
    <source>
        <dbReference type="ARBA" id="ARBA00022450"/>
    </source>
</evidence>
<dbReference type="InterPro" id="IPR023213">
    <property type="entry name" value="CAT-like_dom_sf"/>
</dbReference>
<dbReference type="Gene3D" id="3.30.559.30">
    <property type="entry name" value="Nonribosomal peptide synthetase, condensation domain"/>
    <property type="match status" value="1"/>
</dbReference>
<dbReference type="InterPro" id="IPR036736">
    <property type="entry name" value="ACP-like_sf"/>
</dbReference>
<dbReference type="Gene3D" id="3.10.129.110">
    <property type="entry name" value="Polyketide synthase dehydratase"/>
    <property type="match status" value="1"/>
</dbReference>
<dbReference type="InterPro" id="IPR016036">
    <property type="entry name" value="Malonyl_transacylase_ACP-bd"/>
</dbReference>
<dbReference type="GeneID" id="70244951"/>
<dbReference type="InterPro" id="IPR000873">
    <property type="entry name" value="AMP-dep_synth/lig_dom"/>
</dbReference>
<evidence type="ECO:0000313" key="14">
    <source>
        <dbReference type="EMBL" id="KAH8689029.1"/>
    </source>
</evidence>
<dbReference type="GO" id="GO:0004312">
    <property type="term" value="F:fatty acid synthase activity"/>
    <property type="evidence" value="ECO:0007669"/>
    <property type="project" value="TreeGrafter"/>
</dbReference>
<dbReference type="PROSITE" id="PS00606">
    <property type="entry name" value="KS3_1"/>
    <property type="match status" value="1"/>
</dbReference>
<keyword evidence="5" id="KW-0808">Transferase</keyword>
<dbReference type="Gene3D" id="3.40.47.10">
    <property type="match status" value="1"/>
</dbReference>
<reference evidence="14" key="1">
    <citation type="submission" date="2021-12" db="EMBL/GenBank/DDBJ databases">
        <title>Convergent genome expansion in fungi linked to evolution of root-endophyte symbiosis.</title>
        <authorList>
            <consortium name="DOE Joint Genome Institute"/>
            <person name="Ke Y.-H."/>
            <person name="Bonito G."/>
            <person name="Liao H.-L."/>
            <person name="Looney B."/>
            <person name="Rojas-Flechas A."/>
            <person name="Nash J."/>
            <person name="Hameed K."/>
            <person name="Schadt C."/>
            <person name="Martin F."/>
            <person name="Crous P.W."/>
            <person name="Miettinen O."/>
            <person name="Magnuson J.K."/>
            <person name="Labbe J."/>
            <person name="Jacobson D."/>
            <person name="Doktycz M.J."/>
            <person name="Veneault-Fourrey C."/>
            <person name="Kuo A."/>
            <person name="Mondo S."/>
            <person name="Calhoun S."/>
            <person name="Riley R."/>
            <person name="Ohm R."/>
            <person name="LaButti K."/>
            <person name="Andreopoulos B."/>
            <person name="Pangilinan J."/>
            <person name="Nolan M."/>
            <person name="Tritt A."/>
            <person name="Clum A."/>
            <person name="Lipzen A."/>
            <person name="Daum C."/>
            <person name="Barry K."/>
            <person name="Grigoriev I.V."/>
            <person name="Vilgalys R."/>
        </authorList>
    </citation>
    <scope>NUCLEOTIDE SEQUENCE</scope>
    <source>
        <strain evidence="14">PMI_201</strain>
    </source>
</reference>
<dbReference type="InterPro" id="IPR001227">
    <property type="entry name" value="Ac_transferase_dom_sf"/>
</dbReference>
<evidence type="ECO:0000259" key="12">
    <source>
        <dbReference type="PROSITE" id="PS52004"/>
    </source>
</evidence>
<dbReference type="Pfam" id="PF08242">
    <property type="entry name" value="Methyltransf_12"/>
    <property type="match status" value="1"/>
</dbReference>
<dbReference type="Gene3D" id="3.40.366.10">
    <property type="entry name" value="Malonyl-Coenzyme A Acyl Carrier Protein, domain 2"/>
    <property type="match status" value="1"/>
</dbReference>
<proteinExistence type="inferred from homology"/>
<dbReference type="InterPro" id="IPR057326">
    <property type="entry name" value="KR_dom"/>
</dbReference>
<evidence type="ECO:0000256" key="6">
    <source>
        <dbReference type="ARBA" id="ARBA00022737"/>
    </source>
</evidence>
<evidence type="ECO:0000256" key="7">
    <source>
        <dbReference type="ARBA" id="ARBA00023268"/>
    </source>
</evidence>
<evidence type="ECO:0000256" key="9">
    <source>
        <dbReference type="PROSITE-ProRule" id="PRU01363"/>
    </source>
</evidence>
<dbReference type="CDD" id="cd05930">
    <property type="entry name" value="A_NRPS"/>
    <property type="match status" value="1"/>
</dbReference>
<dbReference type="SUPFAM" id="SSF52151">
    <property type="entry name" value="FabD/lysophospholipase-like"/>
    <property type="match status" value="1"/>
</dbReference>
<dbReference type="InterPro" id="IPR006162">
    <property type="entry name" value="Ppantetheine_attach_site"/>
</dbReference>
<dbReference type="Gene3D" id="1.10.1200.10">
    <property type="entry name" value="ACP-like"/>
    <property type="match status" value="2"/>
</dbReference>
<dbReference type="InterPro" id="IPR020806">
    <property type="entry name" value="PKS_PP-bd"/>
</dbReference>
<dbReference type="Pfam" id="PF00550">
    <property type="entry name" value="PP-binding"/>
    <property type="match status" value="2"/>
</dbReference>
<evidence type="ECO:0000256" key="4">
    <source>
        <dbReference type="ARBA" id="ARBA00022603"/>
    </source>
</evidence>
<dbReference type="SUPFAM" id="SSF53901">
    <property type="entry name" value="Thiolase-like"/>
    <property type="match status" value="1"/>
</dbReference>
<evidence type="ECO:0000256" key="8">
    <source>
        <dbReference type="ARBA" id="ARBA00029443"/>
    </source>
</evidence>
<feature type="compositionally biased region" description="Basic and acidic residues" evidence="10">
    <location>
        <begin position="2493"/>
        <end position="2504"/>
    </location>
</feature>
<dbReference type="PROSITE" id="PS52004">
    <property type="entry name" value="KS3_2"/>
    <property type="match status" value="1"/>
</dbReference>
<dbReference type="InterPro" id="IPR049552">
    <property type="entry name" value="PKS_DH_N"/>
</dbReference>
<feature type="domain" description="Carrier" evidence="11">
    <location>
        <begin position="3558"/>
        <end position="3642"/>
    </location>
</feature>
<dbReference type="PANTHER" id="PTHR43775">
    <property type="entry name" value="FATTY ACID SYNTHASE"/>
    <property type="match status" value="1"/>
</dbReference>
<dbReference type="GO" id="GO:0008168">
    <property type="term" value="F:methyltransferase activity"/>
    <property type="evidence" value="ECO:0007669"/>
    <property type="project" value="UniProtKB-KW"/>
</dbReference>
<dbReference type="PROSITE" id="PS00012">
    <property type="entry name" value="PHOSPHOPANTETHEINE"/>
    <property type="match status" value="1"/>
</dbReference>
<dbReference type="SMART" id="SM00823">
    <property type="entry name" value="PKS_PP"/>
    <property type="match status" value="2"/>
</dbReference>
<dbReference type="PROSITE" id="PS50075">
    <property type="entry name" value="CARRIER"/>
    <property type="match status" value="2"/>
</dbReference>
<dbReference type="SUPFAM" id="SSF51735">
    <property type="entry name" value="NAD(P)-binding Rossmann-fold domains"/>
    <property type="match status" value="2"/>
</dbReference>
<evidence type="ECO:0000256" key="10">
    <source>
        <dbReference type="SAM" id="MobiDB-lite"/>
    </source>
</evidence>
<dbReference type="Gene3D" id="3.30.300.30">
    <property type="match status" value="1"/>
</dbReference>
<dbReference type="Pfam" id="PF21089">
    <property type="entry name" value="PKS_DH_N"/>
    <property type="match status" value="1"/>
</dbReference>
<dbReference type="InterPro" id="IPR013120">
    <property type="entry name" value="FAR_NAD-bd"/>
</dbReference>
<dbReference type="Gene3D" id="3.40.50.12780">
    <property type="entry name" value="N-terminal domain of ligase-like"/>
    <property type="match status" value="1"/>
</dbReference>
<dbReference type="InterPro" id="IPR050091">
    <property type="entry name" value="PKS_NRPS_Biosynth_Enz"/>
</dbReference>
<dbReference type="RefSeq" id="XP_046065455.1">
    <property type="nucleotide sequence ID" value="XM_046214664.1"/>
</dbReference>
<keyword evidence="1" id="KW-0596">Phosphopantetheine</keyword>
<dbReference type="Pfam" id="PF00501">
    <property type="entry name" value="AMP-binding"/>
    <property type="match status" value="1"/>
</dbReference>
<gene>
    <name evidence="14" type="ORF">BGW36DRAFT_365565</name>
</gene>
<feature type="region of interest" description="N-terminal hotdog fold" evidence="9">
    <location>
        <begin position="956"/>
        <end position="1092"/>
    </location>
</feature>
<evidence type="ECO:0000256" key="3">
    <source>
        <dbReference type="ARBA" id="ARBA00022598"/>
    </source>
</evidence>
<dbReference type="SMART" id="SM00826">
    <property type="entry name" value="PKS_DH"/>
    <property type="match status" value="1"/>
</dbReference>
<keyword evidence="7" id="KW-0511">Multifunctional enzyme</keyword>
<organism evidence="14 15">
    <name type="scientific">Talaromyces proteolyticus</name>
    <dbReference type="NCBI Taxonomy" id="1131652"/>
    <lineage>
        <taxon>Eukaryota</taxon>
        <taxon>Fungi</taxon>
        <taxon>Dikarya</taxon>
        <taxon>Ascomycota</taxon>
        <taxon>Pezizomycotina</taxon>
        <taxon>Eurotiomycetes</taxon>
        <taxon>Eurotiomycetidae</taxon>
        <taxon>Eurotiales</taxon>
        <taxon>Trichocomaceae</taxon>
        <taxon>Talaromyces</taxon>
        <taxon>Talaromyces sect. Bacilispori</taxon>
    </lineage>
</organism>
<feature type="active site" description="Proton acceptor; for dehydratase activity" evidence="9">
    <location>
        <position position="988"/>
    </location>
</feature>
<feature type="domain" description="PKS/mFAS DH" evidence="13">
    <location>
        <begin position="956"/>
        <end position="1252"/>
    </location>
</feature>
<dbReference type="Pfam" id="PF16197">
    <property type="entry name" value="KAsynt_C_assoc"/>
    <property type="match status" value="1"/>
</dbReference>
<dbReference type="InterPro" id="IPR036291">
    <property type="entry name" value="NAD(P)-bd_dom_sf"/>
</dbReference>
<dbReference type="Gene3D" id="3.30.559.10">
    <property type="entry name" value="Chloramphenicol acetyltransferase-like domain"/>
    <property type="match status" value="1"/>
</dbReference>
<keyword evidence="15" id="KW-1185">Reference proteome</keyword>
<dbReference type="InterPro" id="IPR049551">
    <property type="entry name" value="PKS_DH_C"/>
</dbReference>
<dbReference type="Pfam" id="PF00109">
    <property type="entry name" value="ketoacyl-synt"/>
    <property type="match status" value="1"/>
</dbReference>
<dbReference type="Proteomes" id="UP001201262">
    <property type="component" value="Unassembled WGS sequence"/>
</dbReference>
<dbReference type="Pfam" id="PF07993">
    <property type="entry name" value="NAD_binding_4"/>
    <property type="match status" value="1"/>
</dbReference>
<dbReference type="GO" id="GO:0016874">
    <property type="term" value="F:ligase activity"/>
    <property type="evidence" value="ECO:0007669"/>
    <property type="project" value="UniProtKB-KW"/>
</dbReference>
<feature type="domain" description="Ketosynthase family 3 (KS3)" evidence="12">
    <location>
        <begin position="9"/>
        <end position="453"/>
    </location>
</feature>
<dbReference type="InterPro" id="IPR009081">
    <property type="entry name" value="PP-bd_ACP"/>
</dbReference>
<dbReference type="Gene3D" id="3.40.50.720">
    <property type="entry name" value="NAD(P)-binding Rossmann-like Domain"/>
    <property type="match status" value="2"/>
</dbReference>
<dbReference type="PANTHER" id="PTHR43775:SF20">
    <property type="entry name" value="HYBRID PKS-NRPS SYNTHETASE APDA"/>
    <property type="match status" value="1"/>
</dbReference>
<feature type="region of interest" description="Disordered" evidence="10">
    <location>
        <begin position="2493"/>
        <end position="2523"/>
    </location>
</feature>
<dbReference type="Pfam" id="PF00668">
    <property type="entry name" value="Condensation"/>
    <property type="match status" value="1"/>
</dbReference>
<keyword evidence="3" id="KW-0436">Ligase</keyword>
<dbReference type="SUPFAM" id="SSF55048">
    <property type="entry name" value="Probable ACP-binding domain of malonyl-CoA ACP transacylase"/>
    <property type="match status" value="1"/>
</dbReference>
<dbReference type="Pfam" id="PF14765">
    <property type="entry name" value="PS-DH"/>
    <property type="match status" value="1"/>
</dbReference>
<dbReference type="GO" id="GO:0006633">
    <property type="term" value="P:fatty acid biosynthetic process"/>
    <property type="evidence" value="ECO:0007669"/>
    <property type="project" value="InterPro"/>
</dbReference>
<name>A0AAD4PTP0_9EURO</name>
<dbReference type="CDD" id="cd02440">
    <property type="entry name" value="AdoMet_MTases"/>
    <property type="match status" value="1"/>
</dbReference>
<dbReference type="SUPFAM" id="SSF47336">
    <property type="entry name" value="ACP-like"/>
    <property type="match status" value="2"/>
</dbReference>
<dbReference type="GO" id="GO:0031177">
    <property type="term" value="F:phosphopantetheine binding"/>
    <property type="evidence" value="ECO:0007669"/>
    <property type="project" value="InterPro"/>
</dbReference>
<dbReference type="InterPro" id="IPR016039">
    <property type="entry name" value="Thiolase-like"/>
</dbReference>
<feature type="active site" description="Proton donor; for dehydratase activity" evidence="9">
    <location>
        <position position="1162"/>
    </location>
</feature>
<evidence type="ECO:0000256" key="2">
    <source>
        <dbReference type="ARBA" id="ARBA00022553"/>
    </source>
</evidence>
<dbReference type="PROSITE" id="PS52019">
    <property type="entry name" value="PKS_MFAS_DH"/>
    <property type="match status" value="1"/>
</dbReference>
<dbReference type="InterPro" id="IPR049900">
    <property type="entry name" value="PKS_mFAS_DH"/>
</dbReference>
<keyword evidence="4" id="KW-0489">Methyltransferase</keyword>
<dbReference type="InterPro" id="IPR018201">
    <property type="entry name" value="Ketoacyl_synth_AS"/>
</dbReference>
<dbReference type="CDD" id="cd19532">
    <property type="entry name" value="C_PKS-NRPS"/>
    <property type="match status" value="1"/>
</dbReference>
<dbReference type="InterPro" id="IPR001242">
    <property type="entry name" value="Condensation_dom"/>
</dbReference>
<feature type="region of interest" description="C-terminal hotdog fold" evidence="9">
    <location>
        <begin position="1107"/>
        <end position="1252"/>
    </location>
</feature>
<dbReference type="InterPro" id="IPR014031">
    <property type="entry name" value="Ketoacyl_synth_C"/>
</dbReference>
<dbReference type="InterPro" id="IPR014030">
    <property type="entry name" value="Ketoacyl_synth_N"/>
</dbReference>
<dbReference type="InterPro" id="IPR029063">
    <property type="entry name" value="SAM-dependent_MTases_sf"/>
</dbReference>
<dbReference type="InterPro" id="IPR020841">
    <property type="entry name" value="PKS_Beta-ketoAc_synthase_dom"/>
</dbReference>
<dbReference type="SUPFAM" id="SSF52777">
    <property type="entry name" value="CoA-dependent acyltransferases"/>
    <property type="match status" value="2"/>
</dbReference>
<dbReference type="InterPro" id="IPR042099">
    <property type="entry name" value="ANL_N_sf"/>
</dbReference>
<dbReference type="GO" id="GO:0004315">
    <property type="term" value="F:3-oxoacyl-[acyl-carrier-protein] synthase activity"/>
    <property type="evidence" value="ECO:0007669"/>
    <property type="project" value="InterPro"/>
</dbReference>
<dbReference type="InterPro" id="IPR045851">
    <property type="entry name" value="AMP-bd_C_sf"/>
</dbReference>
<dbReference type="InterPro" id="IPR016035">
    <property type="entry name" value="Acyl_Trfase/lysoPLipase"/>
</dbReference>
<dbReference type="InterPro" id="IPR013968">
    <property type="entry name" value="PKS_KR"/>
</dbReference>
<evidence type="ECO:0000256" key="5">
    <source>
        <dbReference type="ARBA" id="ARBA00022679"/>
    </source>
</evidence>
<dbReference type="GO" id="GO:0032259">
    <property type="term" value="P:methylation"/>
    <property type="evidence" value="ECO:0007669"/>
    <property type="project" value="UniProtKB-KW"/>
</dbReference>
<dbReference type="CDD" id="cd00833">
    <property type="entry name" value="PKS"/>
    <property type="match status" value="1"/>
</dbReference>
<dbReference type="SMART" id="SM00825">
    <property type="entry name" value="PKS_KS"/>
    <property type="match status" value="1"/>
</dbReference>
<dbReference type="InterPro" id="IPR014043">
    <property type="entry name" value="Acyl_transferase_dom"/>
</dbReference>
<keyword evidence="6" id="KW-0677">Repeat</keyword>